<keyword evidence="2" id="KW-1133">Transmembrane helix</keyword>
<dbReference type="Proteomes" id="UP000030661">
    <property type="component" value="Unassembled WGS sequence"/>
</dbReference>
<dbReference type="HOGENOM" id="CLU_890427_0_0_0"/>
<dbReference type="Pfam" id="PF07963">
    <property type="entry name" value="N_methyl"/>
    <property type="match status" value="1"/>
</dbReference>
<keyword evidence="4" id="KW-1185">Reference proteome</keyword>
<dbReference type="STRING" id="1499967.U27_02954"/>
<feature type="transmembrane region" description="Helical" evidence="2">
    <location>
        <begin position="12"/>
        <end position="31"/>
    </location>
</feature>
<evidence type="ECO:0000313" key="4">
    <source>
        <dbReference type="Proteomes" id="UP000030661"/>
    </source>
</evidence>
<feature type="compositionally biased region" description="Polar residues" evidence="1">
    <location>
        <begin position="268"/>
        <end position="279"/>
    </location>
</feature>
<dbReference type="AlphaFoldDB" id="A0A081BUI8"/>
<keyword evidence="2" id="KW-0472">Membrane</keyword>
<feature type="compositionally biased region" description="Basic and acidic residues" evidence="1">
    <location>
        <begin position="253"/>
        <end position="263"/>
    </location>
</feature>
<evidence type="ECO:0000256" key="1">
    <source>
        <dbReference type="SAM" id="MobiDB-lite"/>
    </source>
</evidence>
<organism evidence="3">
    <name type="scientific">Vecturithrix granuli</name>
    <dbReference type="NCBI Taxonomy" id="1499967"/>
    <lineage>
        <taxon>Bacteria</taxon>
        <taxon>Candidatus Moduliflexota</taxon>
        <taxon>Candidatus Vecturitrichia</taxon>
        <taxon>Candidatus Vecturitrichales</taxon>
        <taxon>Candidatus Vecturitrichaceae</taxon>
        <taxon>Candidatus Vecturithrix</taxon>
    </lineage>
</organism>
<gene>
    <name evidence="3" type="ORF">U27_02954</name>
</gene>
<name>A0A081BUI8_VECG1</name>
<dbReference type="EMBL" id="DF820464">
    <property type="protein sequence ID" value="GAK55993.1"/>
    <property type="molecule type" value="Genomic_DNA"/>
</dbReference>
<feature type="region of interest" description="Disordered" evidence="1">
    <location>
        <begin position="253"/>
        <end position="279"/>
    </location>
</feature>
<keyword evidence="2" id="KW-0812">Transmembrane</keyword>
<dbReference type="eggNOG" id="ENOG502ZRTD">
    <property type="taxonomic scope" value="Bacteria"/>
</dbReference>
<evidence type="ECO:0000313" key="3">
    <source>
        <dbReference type="EMBL" id="GAK55993.1"/>
    </source>
</evidence>
<sequence length="279" mass="31965">MKSTSGFSLIELLVSSTIMLIVFAMVFTAFIQTRKISERNTMDAEIVQNARIGLDEIARSLRMIGHRRDVDHGQVAIIEAAPFQIIFNADLYADKSALPPQMDVNLYDATIYTSPAQKYAPHAETIRWTLDSTDDGVVDRRDINDQAEEQETWRNPNDMVLIQEIMHSANTSRWRDNQITLGVLGPYDAKDQPTDIPPMFQYWLLEADNTFTLLGDENEDLELEGDECYFRSITSQEILRKVRRIRITVTTESDQKDPFDPSSHRRISLSTEVSMRNVD</sequence>
<reference evidence="3" key="1">
    <citation type="journal article" date="2015" name="PeerJ">
        <title>First genomic representation of candidate bacterial phylum KSB3 points to enhanced environmental sensing as a trigger of wastewater bulking.</title>
        <authorList>
            <person name="Sekiguchi Y."/>
            <person name="Ohashi A."/>
            <person name="Parks D.H."/>
            <person name="Yamauchi T."/>
            <person name="Tyson G.W."/>
            <person name="Hugenholtz P."/>
        </authorList>
    </citation>
    <scope>NUCLEOTIDE SEQUENCE [LARGE SCALE GENOMIC DNA]</scope>
</reference>
<dbReference type="PROSITE" id="PS00409">
    <property type="entry name" value="PROKAR_NTER_METHYL"/>
    <property type="match status" value="1"/>
</dbReference>
<dbReference type="InterPro" id="IPR012902">
    <property type="entry name" value="N_methyl_site"/>
</dbReference>
<dbReference type="NCBIfam" id="TIGR02532">
    <property type="entry name" value="IV_pilin_GFxxxE"/>
    <property type="match status" value="1"/>
</dbReference>
<evidence type="ECO:0000256" key="2">
    <source>
        <dbReference type="SAM" id="Phobius"/>
    </source>
</evidence>
<proteinExistence type="predicted"/>
<accession>A0A081BUI8</accession>
<protein>
    <submittedName>
        <fullName evidence="3">Tfp pilus assembly protein PilW</fullName>
    </submittedName>
</protein>